<proteinExistence type="predicted"/>
<gene>
    <name evidence="2" type="ORF">FBZ96_10443</name>
</gene>
<dbReference type="Proteomes" id="UP000319949">
    <property type="component" value="Unassembled WGS sequence"/>
</dbReference>
<keyword evidence="1" id="KW-0732">Signal</keyword>
<reference evidence="2 3" key="1">
    <citation type="submission" date="2019-06" db="EMBL/GenBank/DDBJ databases">
        <title>Genomic Encyclopedia of Type Strains, Phase IV (KMG-V): Genome sequencing to study the core and pangenomes of soil and plant-associated prokaryotes.</title>
        <authorList>
            <person name="Whitman W."/>
        </authorList>
    </citation>
    <scope>NUCLEOTIDE SEQUENCE [LARGE SCALE GENOMIC DNA]</scope>
    <source>
        <strain evidence="2 3">BR 510</strain>
    </source>
</reference>
<evidence type="ECO:0000313" key="2">
    <source>
        <dbReference type="EMBL" id="TWA99075.1"/>
    </source>
</evidence>
<dbReference type="AlphaFoldDB" id="A0A560DPP7"/>
<keyword evidence="3" id="KW-1185">Reference proteome</keyword>
<accession>A0A560DPP7</accession>
<feature type="signal peptide" evidence="1">
    <location>
        <begin position="1"/>
        <end position="21"/>
    </location>
</feature>
<protein>
    <submittedName>
        <fullName evidence="2">Putative beta-barrel porin 2</fullName>
    </submittedName>
</protein>
<evidence type="ECO:0000256" key="1">
    <source>
        <dbReference type="SAM" id="SignalP"/>
    </source>
</evidence>
<evidence type="ECO:0000313" key="3">
    <source>
        <dbReference type="Proteomes" id="UP000319949"/>
    </source>
</evidence>
<organism evidence="2 3">
    <name type="scientific">Bradyrhizobium stylosanthis</name>
    <dbReference type="NCBI Taxonomy" id="1803665"/>
    <lineage>
        <taxon>Bacteria</taxon>
        <taxon>Pseudomonadati</taxon>
        <taxon>Pseudomonadota</taxon>
        <taxon>Alphaproteobacteria</taxon>
        <taxon>Hyphomicrobiales</taxon>
        <taxon>Nitrobacteraceae</taxon>
        <taxon>Bradyrhizobium</taxon>
    </lineage>
</organism>
<name>A0A560DPP7_9BRAD</name>
<comment type="caution">
    <text evidence="2">The sequence shown here is derived from an EMBL/GenBank/DDBJ whole genome shotgun (WGS) entry which is preliminary data.</text>
</comment>
<sequence>MRRTGLLLPIFGLLGAGPSGAVDVDPTEFKASTAAVPYISAPAWSVVGSISPTFTDNALFTRDNRKSDIYYEPDVSVRLDGNLTNDLSYRLYARSQYEAFSREKDSNFAVARVGARLTENWDGWRFSAIYENRYDFDGIYRDLAFTSHDVMGSVARDFRVSNATFSPLLLLTYRFSDLAEARRWRFDAVLGIEVKLDPRWSIVSTPLFEAYWFTDGLNTGRRDQLYSADVGLKYNFASNVSLTTTVLFEARTSNVPLRRYRDVRIGPRLDFAF</sequence>
<dbReference type="RefSeq" id="WP_145662610.1">
    <property type="nucleotide sequence ID" value="NZ_VITK01000004.1"/>
</dbReference>
<dbReference type="EMBL" id="VITK01000004">
    <property type="protein sequence ID" value="TWA99075.1"/>
    <property type="molecule type" value="Genomic_DNA"/>
</dbReference>
<feature type="chain" id="PRO_5022212443" evidence="1">
    <location>
        <begin position="22"/>
        <end position="273"/>
    </location>
</feature>
<dbReference type="OrthoDB" id="8214086at2"/>
<dbReference type="STRING" id="1803665.GCA_001641335_07945"/>